<evidence type="ECO:0000256" key="2">
    <source>
        <dbReference type="ARBA" id="ARBA00023015"/>
    </source>
</evidence>
<dbReference type="GO" id="GO:0000981">
    <property type="term" value="F:DNA-binding transcription factor activity, RNA polymerase II-specific"/>
    <property type="evidence" value="ECO:0007669"/>
    <property type="project" value="InterPro"/>
</dbReference>
<reference evidence="8 9" key="1">
    <citation type="journal article" date="2023" name="IMA Fungus">
        <title>Comparative genomic study of the Penicillium genus elucidates a diverse pangenome and 15 lateral gene transfer events.</title>
        <authorList>
            <person name="Petersen C."/>
            <person name="Sorensen T."/>
            <person name="Nielsen M.R."/>
            <person name="Sondergaard T.E."/>
            <person name="Sorensen J.L."/>
            <person name="Fitzpatrick D.A."/>
            <person name="Frisvad J.C."/>
            <person name="Nielsen K.L."/>
        </authorList>
    </citation>
    <scope>NUCLEOTIDE SEQUENCE [LARGE SCALE GENOMIC DNA]</scope>
    <source>
        <strain evidence="8 9">IBT 35679</strain>
    </source>
</reference>
<dbReference type="PANTHER" id="PTHR43374:SF5">
    <property type="entry name" value="ZN(II)2CYS6 TRANSCRIPTION FACTOR (EUROFUNG)"/>
    <property type="match status" value="1"/>
</dbReference>
<dbReference type="GO" id="GO:0003677">
    <property type="term" value="F:DNA binding"/>
    <property type="evidence" value="ECO:0007669"/>
    <property type="project" value="UniProtKB-KW"/>
</dbReference>
<keyword evidence="5" id="KW-0539">Nucleus</keyword>
<dbReference type="InterPro" id="IPR001138">
    <property type="entry name" value="Zn2Cys6_DnaBD"/>
</dbReference>
<feature type="compositionally biased region" description="Low complexity" evidence="6">
    <location>
        <begin position="154"/>
        <end position="167"/>
    </location>
</feature>
<comment type="caution">
    <text evidence="8">The sequence shown here is derived from an EMBL/GenBank/DDBJ whole genome shotgun (WGS) entry which is preliminary data.</text>
</comment>
<dbReference type="SMART" id="SM00906">
    <property type="entry name" value="Fungal_trans"/>
    <property type="match status" value="1"/>
</dbReference>
<feature type="domain" description="Zn(2)-C6 fungal-type" evidence="7">
    <location>
        <begin position="32"/>
        <end position="61"/>
    </location>
</feature>
<dbReference type="PANTHER" id="PTHR43374">
    <property type="entry name" value="FLAVIN PRENYLTRANSFERASE"/>
    <property type="match status" value="1"/>
</dbReference>
<gene>
    <name evidence="8" type="ORF">N7494_010732</name>
</gene>
<keyword evidence="4" id="KW-0804">Transcription</keyword>
<dbReference type="InterPro" id="IPR007219">
    <property type="entry name" value="XnlR_reg_dom"/>
</dbReference>
<organism evidence="8 9">
    <name type="scientific">Penicillium frequentans</name>
    <dbReference type="NCBI Taxonomy" id="3151616"/>
    <lineage>
        <taxon>Eukaryota</taxon>
        <taxon>Fungi</taxon>
        <taxon>Dikarya</taxon>
        <taxon>Ascomycota</taxon>
        <taxon>Pezizomycotina</taxon>
        <taxon>Eurotiomycetes</taxon>
        <taxon>Eurotiomycetidae</taxon>
        <taxon>Eurotiales</taxon>
        <taxon>Aspergillaceae</taxon>
        <taxon>Penicillium</taxon>
    </lineage>
</organism>
<dbReference type="Proteomes" id="UP001220324">
    <property type="component" value="Unassembled WGS sequence"/>
</dbReference>
<dbReference type="GO" id="GO:0016831">
    <property type="term" value="F:carboxy-lyase activity"/>
    <property type="evidence" value="ECO:0007669"/>
    <property type="project" value="TreeGrafter"/>
</dbReference>
<dbReference type="CDD" id="cd00067">
    <property type="entry name" value="GAL4"/>
    <property type="match status" value="1"/>
</dbReference>
<evidence type="ECO:0000256" key="5">
    <source>
        <dbReference type="ARBA" id="ARBA00023242"/>
    </source>
</evidence>
<dbReference type="GO" id="GO:0008270">
    <property type="term" value="F:zinc ion binding"/>
    <property type="evidence" value="ECO:0007669"/>
    <property type="project" value="InterPro"/>
</dbReference>
<dbReference type="Pfam" id="PF00172">
    <property type="entry name" value="Zn_clus"/>
    <property type="match status" value="1"/>
</dbReference>
<keyword evidence="9" id="KW-1185">Reference proteome</keyword>
<keyword evidence="1" id="KW-0479">Metal-binding</keyword>
<accession>A0AAD6CIA6</accession>
<protein>
    <recommendedName>
        <fullName evidence="7">Zn(2)-C6 fungal-type domain-containing protein</fullName>
    </recommendedName>
</protein>
<dbReference type="InterPro" id="IPR004507">
    <property type="entry name" value="UbiX-like"/>
</dbReference>
<feature type="compositionally biased region" description="Basic and acidic residues" evidence="6">
    <location>
        <begin position="116"/>
        <end position="125"/>
    </location>
</feature>
<keyword evidence="3" id="KW-0238">DNA-binding</keyword>
<dbReference type="InterPro" id="IPR036864">
    <property type="entry name" value="Zn2-C6_fun-type_DNA-bd_sf"/>
</dbReference>
<feature type="compositionally biased region" description="Basic and acidic residues" evidence="6">
    <location>
        <begin position="82"/>
        <end position="93"/>
    </location>
</feature>
<keyword evidence="2" id="KW-0805">Transcription regulation</keyword>
<dbReference type="PROSITE" id="PS50048">
    <property type="entry name" value="ZN2_CY6_FUNGAL_2"/>
    <property type="match status" value="1"/>
</dbReference>
<dbReference type="GO" id="GO:0006351">
    <property type="term" value="P:DNA-templated transcription"/>
    <property type="evidence" value="ECO:0007669"/>
    <property type="project" value="InterPro"/>
</dbReference>
<dbReference type="SUPFAM" id="SSF57701">
    <property type="entry name" value="Zn2/Cys6 DNA-binding domain"/>
    <property type="match status" value="1"/>
</dbReference>
<dbReference type="EMBL" id="JAQIZZ010000008">
    <property type="protein sequence ID" value="KAJ5524082.1"/>
    <property type="molecule type" value="Genomic_DNA"/>
</dbReference>
<feature type="region of interest" description="Disordered" evidence="6">
    <location>
        <begin position="73"/>
        <end position="125"/>
    </location>
</feature>
<evidence type="ECO:0000259" key="7">
    <source>
        <dbReference type="PROSITE" id="PS50048"/>
    </source>
</evidence>
<dbReference type="Pfam" id="PF04082">
    <property type="entry name" value="Fungal_trans"/>
    <property type="match status" value="1"/>
</dbReference>
<dbReference type="CDD" id="cd12148">
    <property type="entry name" value="fungal_TF_MHR"/>
    <property type="match status" value="1"/>
</dbReference>
<feature type="region of interest" description="Disordered" evidence="6">
    <location>
        <begin position="152"/>
        <end position="191"/>
    </location>
</feature>
<name>A0AAD6CIA6_9EURO</name>
<dbReference type="PROSITE" id="PS00463">
    <property type="entry name" value="ZN2_CY6_FUNGAL_1"/>
    <property type="match status" value="1"/>
</dbReference>
<evidence type="ECO:0000256" key="1">
    <source>
        <dbReference type="ARBA" id="ARBA00022723"/>
    </source>
</evidence>
<dbReference type="Gene3D" id="4.10.240.10">
    <property type="entry name" value="Zn(2)-C6 fungal-type DNA-binding domain"/>
    <property type="match status" value="1"/>
</dbReference>
<evidence type="ECO:0000313" key="8">
    <source>
        <dbReference type="EMBL" id="KAJ5524082.1"/>
    </source>
</evidence>
<evidence type="ECO:0000256" key="4">
    <source>
        <dbReference type="ARBA" id="ARBA00023163"/>
    </source>
</evidence>
<evidence type="ECO:0000313" key="9">
    <source>
        <dbReference type="Proteomes" id="UP001220324"/>
    </source>
</evidence>
<evidence type="ECO:0000256" key="6">
    <source>
        <dbReference type="SAM" id="MobiDB-lite"/>
    </source>
</evidence>
<proteinExistence type="predicted"/>
<dbReference type="AlphaFoldDB" id="A0AAD6CIA6"/>
<sequence>MDSNNHSSPYPYDTARVSELLKRKRRVRGIKSCFPCRHRKVKCSGDLPCESCVSRGHPELCCVPSESGDNLRAAPIYSSDVGSRENRSVTRDPGEDEDGDRLQREHSRNAIPGLDPFEHENEPTSDHAVGIDLMIKRLENIEEQISSLKAELQTRASSSTRANANSNDSQSPTLRLNPHLNRNLVPRSPGKNFVEDATGATIFLGSHSDPPAALGCRNAPGDGVLSDDLFLDQIAPRAYPFTSMWGPDAGAADICWTLPDDSDIVRYFQIYQTTVYPFYSALVTLEQFNSSLWKFLDYRADLHQSNQLSKLDNMDTSWLALLFAVLACGVQFSDDPIKKRDLQSKVFICSAFQSLRISNFFNNTNMDQIQAMALIGHCIRNNLDTNSAWILLGLTLRLAQSIGLHEDTIQADSSNAIQQFQRKRLWWALLWQDTFLCFTYDRPPSTIKSSGNIPYDPSSNERGNHSFADCVMTLCQIMLGRSQKDEDSESLMTIIGYKHRVERILDDDFAAPFLRNKARCRTPQQHLERLAFRIHLSYVLMRLLRLALDTSSPEPNMDNEA</sequence>
<evidence type="ECO:0000256" key="3">
    <source>
        <dbReference type="ARBA" id="ARBA00023125"/>
    </source>
</evidence>